<evidence type="ECO:0000259" key="1">
    <source>
        <dbReference type="PROSITE" id="PS50003"/>
    </source>
</evidence>
<reference evidence="2 3" key="1">
    <citation type="journal article" date="2018" name="Nat. Ecol. Evol.">
        <title>Shark genomes provide insights into elasmobranch evolution and the origin of vertebrates.</title>
        <authorList>
            <person name="Hara Y"/>
            <person name="Yamaguchi K"/>
            <person name="Onimaru K"/>
            <person name="Kadota M"/>
            <person name="Koyanagi M"/>
            <person name="Keeley SD"/>
            <person name="Tatsumi K"/>
            <person name="Tanaka K"/>
            <person name="Motone F"/>
            <person name="Kageyama Y"/>
            <person name="Nozu R"/>
            <person name="Adachi N"/>
            <person name="Nishimura O"/>
            <person name="Nakagawa R"/>
            <person name="Tanegashima C"/>
            <person name="Kiyatake I"/>
            <person name="Matsumoto R"/>
            <person name="Murakumo K"/>
            <person name="Nishida K"/>
            <person name="Terakita A"/>
            <person name="Kuratani S"/>
            <person name="Sato K"/>
            <person name="Hyodo S Kuraku.S."/>
        </authorList>
    </citation>
    <scope>NUCLEOTIDE SEQUENCE [LARGE SCALE GENOMIC DNA]</scope>
</reference>
<name>A0A401QAW3_SCYTO</name>
<dbReference type="Gene3D" id="2.30.29.30">
    <property type="entry name" value="Pleckstrin-homology domain (PH domain)/Phosphotyrosine-binding domain (PTB)"/>
    <property type="match status" value="1"/>
</dbReference>
<dbReference type="InterPro" id="IPR001849">
    <property type="entry name" value="PH_domain"/>
</dbReference>
<comment type="caution">
    <text evidence="2">The sequence shown here is derived from an EMBL/GenBank/DDBJ whole genome shotgun (WGS) entry which is preliminary data.</text>
</comment>
<gene>
    <name evidence="2" type="ORF">scyTo_0022014</name>
</gene>
<dbReference type="InterPro" id="IPR011993">
    <property type="entry name" value="PH-like_dom_sf"/>
</dbReference>
<dbReference type="STRING" id="75743.A0A401QAW3"/>
<proteinExistence type="predicted"/>
<evidence type="ECO:0000313" key="2">
    <source>
        <dbReference type="EMBL" id="GCB82525.1"/>
    </source>
</evidence>
<dbReference type="SUPFAM" id="SSF50729">
    <property type="entry name" value="PH domain-like"/>
    <property type="match status" value="1"/>
</dbReference>
<dbReference type="PROSITE" id="PS50003">
    <property type="entry name" value="PH_DOMAIN"/>
    <property type="match status" value="1"/>
</dbReference>
<dbReference type="Proteomes" id="UP000288216">
    <property type="component" value="Unassembled WGS sequence"/>
</dbReference>
<dbReference type="PANTHER" id="PTHR14392:SF8">
    <property type="entry name" value="PH DOMAIN-CONTAINING PROTEIN DDB_G0267786"/>
    <property type="match status" value="1"/>
</dbReference>
<feature type="non-terminal residue" evidence="2">
    <location>
        <position position="87"/>
    </location>
</feature>
<keyword evidence="3" id="KW-1185">Reference proteome</keyword>
<sequence length="87" mass="10414">RADVLLNDVRPHCREQYAAAFLNNVWNEVEPRPSQSPQLLKNKVLVDSQQVIAQGYLMQHVENRKKWKECYFVMKASYHLEYYETKE</sequence>
<evidence type="ECO:0000313" key="3">
    <source>
        <dbReference type="Proteomes" id="UP000288216"/>
    </source>
</evidence>
<dbReference type="InterPro" id="IPR026088">
    <property type="entry name" value="Niban-like"/>
</dbReference>
<organism evidence="2 3">
    <name type="scientific">Scyliorhinus torazame</name>
    <name type="common">Cloudy catshark</name>
    <name type="synonym">Catulus torazame</name>
    <dbReference type="NCBI Taxonomy" id="75743"/>
    <lineage>
        <taxon>Eukaryota</taxon>
        <taxon>Metazoa</taxon>
        <taxon>Chordata</taxon>
        <taxon>Craniata</taxon>
        <taxon>Vertebrata</taxon>
        <taxon>Chondrichthyes</taxon>
        <taxon>Elasmobranchii</taxon>
        <taxon>Galeomorphii</taxon>
        <taxon>Galeoidea</taxon>
        <taxon>Carcharhiniformes</taxon>
        <taxon>Scyliorhinidae</taxon>
        <taxon>Scyliorhinus</taxon>
    </lineage>
</organism>
<dbReference type="Pfam" id="PF26089">
    <property type="entry name" value="PH_Niban2"/>
    <property type="match status" value="1"/>
</dbReference>
<accession>A0A401QAW3</accession>
<dbReference type="OrthoDB" id="9412522at2759"/>
<protein>
    <recommendedName>
        <fullName evidence="1">PH domain-containing protein</fullName>
    </recommendedName>
</protein>
<dbReference type="PANTHER" id="PTHR14392">
    <property type="entry name" value="NIBAN FAMILY MEMBER"/>
    <property type="match status" value="1"/>
</dbReference>
<dbReference type="EMBL" id="BFAA01020854">
    <property type="protein sequence ID" value="GCB82525.1"/>
    <property type="molecule type" value="Genomic_DNA"/>
</dbReference>
<dbReference type="AlphaFoldDB" id="A0A401QAW3"/>
<feature type="non-terminal residue" evidence="2">
    <location>
        <position position="1"/>
    </location>
</feature>
<feature type="domain" description="PH" evidence="1">
    <location>
        <begin position="50"/>
        <end position="87"/>
    </location>
</feature>